<feature type="transmembrane region" description="Helical" evidence="3">
    <location>
        <begin position="408"/>
        <end position="429"/>
    </location>
</feature>
<organism evidence="5 6">
    <name type="scientific">Rhizophagus irregularis</name>
    <dbReference type="NCBI Taxonomy" id="588596"/>
    <lineage>
        <taxon>Eukaryota</taxon>
        <taxon>Fungi</taxon>
        <taxon>Fungi incertae sedis</taxon>
        <taxon>Mucoromycota</taxon>
        <taxon>Glomeromycotina</taxon>
        <taxon>Glomeromycetes</taxon>
        <taxon>Glomerales</taxon>
        <taxon>Glomeraceae</taxon>
        <taxon>Rhizophagus</taxon>
    </lineage>
</organism>
<dbReference type="VEuPathDB" id="FungiDB:RhiirFUN_000322"/>
<feature type="domain" description="Attractin/MKLN-like beta-propeller" evidence="4">
    <location>
        <begin position="69"/>
        <end position="274"/>
    </location>
</feature>
<keyword evidence="3" id="KW-0472">Membrane</keyword>
<dbReference type="Gene3D" id="2.120.10.80">
    <property type="entry name" value="Kelch-type beta propeller"/>
    <property type="match status" value="2"/>
</dbReference>
<evidence type="ECO:0000313" key="6">
    <source>
        <dbReference type="Proteomes" id="UP000234323"/>
    </source>
</evidence>
<keyword evidence="2" id="KW-0677">Repeat</keyword>
<evidence type="ECO:0000256" key="1">
    <source>
        <dbReference type="ARBA" id="ARBA00022441"/>
    </source>
</evidence>
<dbReference type="PANTHER" id="PTHR23244">
    <property type="entry name" value="KELCH REPEAT DOMAIN"/>
    <property type="match status" value="1"/>
</dbReference>
<sequence length="451" mass="51377">MNNYFKPFRLEHYRFLDERKQVWSSGTNHTNDTFFSSLALPTEEQECTIRIIFFLFNLILKLTIKKVIVEINCQQNDIPMERNFHTATLIDEKIFFFGGKSKEGSTNDFFYLDKLKKIDKKKGTLPFVNLNDKSLNIPKHYGATTTSFGELKDSIFFFGGDMGKSISSSELAFSFNITQLEWKNITISQGMIPDRRRHLSAITDNNDKIYLFGGEFVDATKPFDNSNEMNVFDTILNNWTIGKNGPLGRKGYTATFLPRTKEIIYIGGYGENAFANITNTTTNPPEPRYLHTAVFTNDERIIIFGGVGTIETKLPIVISTEIPVLNYYVVLNTNTLEWYHGVPNSLDRVPYVGHTATLINDFMFVAFGSIYSTDKPFNNDILIYKIGDYANFTEVFTTEDPPDPSKKIIFIVGAVISALFSIIIGFIGIKIRNKFVKYPGERPPVFIMSEP</sequence>
<name>A0A2I1FXJ7_9GLOM</name>
<evidence type="ECO:0000256" key="2">
    <source>
        <dbReference type="ARBA" id="ARBA00022737"/>
    </source>
</evidence>
<dbReference type="VEuPathDB" id="FungiDB:FUN_020826"/>
<dbReference type="SUPFAM" id="SSF117281">
    <property type="entry name" value="Kelch motif"/>
    <property type="match status" value="1"/>
</dbReference>
<comment type="caution">
    <text evidence="5">The sequence shown here is derived from an EMBL/GenBank/DDBJ whole genome shotgun (WGS) entry which is preliminary data.</text>
</comment>
<dbReference type="Pfam" id="PF24981">
    <property type="entry name" value="Beta-prop_ATRN-LZTR1"/>
    <property type="match status" value="1"/>
</dbReference>
<dbReference type="InterPro" id="IPR015915">
    <property type="entry name" value="Kelch-typ_b-propeller"/>
</dbReference>
<dbReference type="Proteomes" id="UP000234323">
    <property type="component" value="Unassembled WGS sequence"/>
</dbReference>
<dbReference type="VEuPathDB" id="FungiDB:RhiirA1_537871"/>
<dbReference type="EMBL" id="LLXI01000051">
    <property type="protein sequence ID" value="PKY39117.1"/>
    <property type="molecule type" value="Genomic_DNA"/>
</dbReference>
<dbReference type="AlphaFoldDB" id="A0A2I1FXJ7"/>
<evidence type="ECO:0000256" key="3">
    <source>
        <dbReference type="SAM" id="Phobius"/>
    </source>
</evidence>
<proteinExistence type="predicted"/>
<keyword evidence="3" id="KW-0812">Transmembrane</keyword>
<keyword evidence="6" id="KW-1185">Reference proteome</keyword>
<keyword evidence="1" id="KW-0880">Kelch repeat</keyword>
<dbReference type="InterPro" id="IPR056737">
    <property type="entry name" value="Beta-prop_ATRN-MKLN-like"/>
</dbReference>
<accession>A0A2I1FXJ7</accession>
<gene>
    <name evidence="5" type="ORF">RhiirA4_439834</name>
</gene>
<evidence type="ECO:0000259" key="4">
    <source>
        <dbReference type="Pfam" id="PF24981"/>
    </source>
</evidence>
<keyword evidence="3" id="KW-1133">Transmembrane helix</keyword>
<protein>
    <recommendedName>
        <fullName evidence="4">Attractin/MKLN-like beta-propeller domain-containing protein</fullName>
    </recommendedName>
</protein>
<evidence type="ECO:0000313" key="5">
    <source>
        <dbReference type="EMBL" id="PKY39117.1"/>
    </source>
</evidence>
<reference evidence="5 6" key="1">
    <citation type="submission" date="2015-10" db="EMBL/GenBank/DDBJ databases">
        <title>Genome analyses suggest a sexual origin of heterokaryosis in a supposedly ancient asexual fungus.</title>
        <authorList>
            <person name="Ropars J."/>
            <person name="Sedzielewska K."/>
            <person name="Noel J."/>
            <person name="Charron P."/>
            <person name="Farinelli L."/>
            <person name="Marton T."/>
            <person name="Kruger M."/>
            <person name="Pelin A."/>
            <person name="Brachmann A."/>
            <person name="Corradi N."/>
        </authorList>
    </citation>
    <scope>NUCLEOTIDE SEQUENCE [LARGE SCALE GENOMIC DNA]</scope>
    <source>
        <strain evidence="5 6">A4</strain>
    </source>
</reference>